<reference evidence="10 11" key="1">
    <citation type="submission" date="2016-10" db="EMBL/GenBank/DDBJ databases">
        <authorList>
            <person name="de Groot N.N."/>
        </authorList>
    </citation>
    <scope>NUCLEOTIDE SEQUENCE [LARGE SCALE GENOMIC DNA]</scope>
    <source>
        <strain evidence="10 11">DSM 29619</strain>
    </source>
</reference>
<evidence type="ECO:0000256" key="5">
    <source>
        <dbReference type="SAM" id="Coils"/>
    </source>
</evidence>
<gene>
    <name evidence="10" type="ORF">SAMN05421762_2191</name>
</gene>
<feature type="transmembrane region" description="Helical" evidence="7">
    <location>
        <begin position="180"/>
        <end position="200"/>
    </location>
</feature>
<dbReference type="PROSITE" id="PS50111">
    <property type="entry name" value="CHEMOTAXIS_TRANSDUC_2"/>
    <property type="match status" value="1"/>
</dbReference>
<feature type="region of interest" description="Disordered" evidence="6">
    <location>
        <begin position="258"/>
        <end position="279"/>
    </location>
</feature>
<protein>
    <submittedName>
        <fullName evidence="10">Methyl-accepting chemotaxis protein</fullName>
    </submittedName>
</protein>
<organism evidence="10 11">
    <name type="scientific">Pseudooceanicola nitratireducens</name>
    <dbReference type="NCBI Taxonomy" id="517719"/>
    <lineage>
        <taxon>Bacteria</taxon>
        <taxon>Pseudomonadati</taxon>
        <taxon>Pseudomonadota</taxon>
        <taxon>Alphaproteobacteria</taxon>
        <taxon>Rhodobacterales</taxon>
        <taxon>Paracoccaceae</taxon>
        <taxon>Pseudooceanicola</taxon>
    </lineage>
</organism>
<dbReference type="PANTHER" id="PTHR43531">
    <property type="entry name" value="PROTEIN ICFG"/>
    <property type="match status" value="1"/>
</dbReference>
<evidence type="ECO:0000313" key="11">
    <source>
        <dbReference type="Proteomes" id="UP000231644"/>
    </source>
</evidence>
<keyword evidence="5" id="KW-0175">Coiled coil</keyword>
<dbReference type="InterPro" id="IPR004089">
    <property type="entry name" value="MCPsignal_dom"/>
</dbReference>
<comment type="similarity">
    <text evidence="3">Belongs to the methyl-accepting chemotaxis (MCP) protein family.</text>
</comment>
<dbReference type="Pfam" id="PF00015">
    <property type="entry name" value="MCPsignal"/>
    <property type="match status" value="1"/>
</dbReference>
<dbReference type="PANTHER" id="PTHR43531:SF11">
    <property type="entry name" value="METHYL-ACCEPTING CHEMOTAXIS PROTEIN 3"/>
    <property type="match status" value="1"/>
</dbReference>
<keyword evidence="7" id="KW-0472">Membrane</keyword>
<evidence type="ECO:0000313" key="10">
    <source>
        <dbReference type="EMBL" id="SFC78384.1"/>
    </source>
</evidence>
<dbReference type="GO" id="GO:0006935">
    <property type="term" value="P:chemotaxis"/>
    <property type="evidence" value="ECO:0007669"/>
    <property type="project" value="UniProtKB-KW"/>
</dbReference>
<dbReference type="SMART" id="SM00283">
    <property type="entry name" value="MA"/>
    <property type="match status" value="1"/>
</dbReference>
<accession>A0A1I1LZ54</accession>
<dbReference type="InterPro" id="IPR004090">
    <property type="entry name" value="Chemotax_Me-accpt_rcpt"/>
</dbReference>
<name>A0A1I1LZ54_9RHOB</name>
<evidence type="ECO:0000256" key="1">
    <source>
        <dbReference type="ARBA" id="ARBA00004370"/>
    </source>
</evidence>
<dbReference type="InterPro" id="IPR051310">
    <property type="entry name" value="MCP_chemotaxis"/>
</dbReference>
<dbReference type="STRING" id="517719.SAMN05421762_2191"/>
<evidence type="ECO:0000259" key="8">
    <source>
        <dbReference type="PROSITE" id="PS50111"/>
    </source>
</evidence>
<dbReference type="GO" id="GO:0016020">
    <property type="term" value="C:membrane"/>
    <property type="evidence" value="ECO:0007669"/>
    <property type="project" value="UniProtKB-SubCell"/>
</dbReference>
<dbReference type="CDD" id="cd11386">
    <property type="entry name" value="MCP_signal"/>
    <property type="match status" value="1"/>
</dbReference>
<dbReference type="GO" id="GO:0007165">
    <property type="term" value="P:signal transduction"/>
    <property type="evidence" value="ECO:0007669"/>
    <property type="project" value="UniProtKB-KW"/>
</dbReference>
<dbReference type="EMBL" id="FOLX01000001">
    <property type="protein sequence ID" value="SFC78384.1"/>
    <property type="molecule type" value="Genomic_DNA"/>
</dbReference>
<feature type="domain" description="HAMP" evidence="9">
    <location>
        <begin position="293"/>
        <end position="339"/>
    </location>
</feature>
<dbReference type="InterPro" id="IPR003660">
    <property type="entry name" value="HAMP_dom"/>
</dbReference>
<feature type="transmembrane region" description="Helical" evidence="7">
    <location>
        <begin position="148"/>
        <end position="168"/>
    </location>
</feature>
<dbReference type="PROSITE" id="PS50885">
    <property type="entry name" value="HAMP"/>
    <property type="match status" value="1"/>
</dbReference>
<feature type="transmembrane region" description="Helical" evidence="7">
    <location>
        <begin position="45"/>
        <end position="65"/>
    </location>
</feature>
<dbReference type="Proteomes" id="UP000231644">
    <property type="component" value="Unassembled WGS sequence"/>
</dbReference>
<proteinExistence type="inferred from homology"/>
<dbReference type="FunFam" id="1.10.287.950:FF:000001">
    <property type="entry name" value="Methyl-accepting chemotaxis sensory transducer"/>
    <property type="match status" value="1"/>
</dbReference>
<dbReference type="Gene3D" id="1.10.287.950">
    <property type="entry name" value="Methyl-accepting chemotaxis protein"/>
    <property type="match status" value="1"/>
</dbReference>
<feature type="coiled-coil region" evidence="5">
    <location>
        <begin position="212"/>
        <end position="256"/>
    </location>
</feature>
<dbReference type="RefSeq" id="WP_093448281.1">
    <property type="nucleotide sequence ID" value="NZ_FNZG01000001.1"/>
</dbReference>
<sequence>MGADRIDTTASTAAAGHDPGTARPAKLIFNSDTLGDRFEAHRRHALRLVVYVVLVSPLITIFAALLARSGMWLPVAFGSLLMAGTGLMGLRMKGRAARITVALALIGQVVMLTAALRGHPMQPDMHMVFFVALTAIATYACRAALLSAAGLVALHHASMVVVAPQFLFLSSDLGFNLARVSVHAVTIALATGNLMLIVWVRLAQTASAQRHARRLEGTMQDARTALKEAEAQKKEAEAARARADAALAKAATAQSEAEEALKSAHQAAETARASDAKTAALRDEHDAEVAELLELLSKKLAGLASGDLRVRITEPLPPGYQRLGDIFNEAVDSLEVALCDVLAETDSIQTRSREISNTSDNLAKRIEQQSATLSDIAGSLQQLTSLITGVADDTKGARSQAEGTRQQAETGTEIMGRTVTAMDAIETSSTEIRKIISVIENIAFQTNLLALNAGVEAARAGDAGRGFAVVATEVRALAQRSSDAASEIDNLINTSVSQITDGVRLVKETGTALDEIQSSVNTIAERMGTVAASTGEQSNGLVGVHQSISDLDNVTQEFAARFEETTAANAVLSENARRLAELVGQFKVGNRTQPLTTRADPTPAAPRLRSA</sequence>
<evidence type="ECO:0000256" key="4">
    <source>
        <dbReference type="PROSITE-ProRule" id="PRU00284"/>
    </source>
</evidence>
<keyword evidence="2" id="KW-0145">Chemotaxis</keyword>
<dbReference type="OrthoDB" id="369026at2"/>
<comment type="subcellular location">
    <subcellularLocation>
        <location evidence="1">Membrane</location>
    </subcellularLocation>
</comment>
<evidence type="ECO:0000256" key="3">
    <source>
        <dbReference type="ARBA" id="ARBA00029447"/>
    </source>
</evidence>
<dbReference type="AlphaFoldDB" id="A0A1I1LZ54"/>
<dbReference type="GO" id="GO:0004888">
    <property type="term" value="F:transmembrane signaling receptor activity"/>
    <property type="evidence" value="ECO:0007669"/>
    <property type="project" value="InterPro"/>
</dbReference>
<evidence type="ECO:0000256" key="7">
    <source>
        <dbReference type="SAM" id="Phobius"/>
    </source>
</evidence>
<dbReference type="PRINTS" id="PR00260">
    <property type="entry name" value="CHEMTRNSDUCR"/>
</dbReference>
<keyword evidence="11" id="KW-1185">Reference proteome</keyword>
<evidence type="ECO:0000256" key="2">
    <source>
        <dbReference type="ARBA" id="ARBA00022500"/>
    </source>
</evidence>
<feature type="transmembrane region" description="Helical" evidence="7">
    <location>
        <begin position="71"/>
        <end position="90"/>
    </location>
</feature>
<keyword evidence="4" id="KW-0807">Transducer</keyword>
<keyword evidence="7" id="KW-1133">Transmembrane helix</keyword>
<feature type="domain" description="Methyl-accepting transducer" evidence="8">
    <location>
        <begin position="344"/>
        <end position="573"/>
    </location>
</feature>
<evidence type="ECO:0000256" key="6">
    <source>
        <dbReference type="SAM" id="MobiDB-lite"/>
    </source>
</evidence>
<feature type="transmembrane region" description="Helical" evidence="7">
    <location>
        <begin position="97"/>
        <end position="119"/>
    </location>
</feature>
<keyword evidence="7" id="KW-0812">Transmembrane</keyword>
<feature type="region of interest" description="Disordered" evidence="6">
    <location>
        <begin position="592"/>
        <end position="611"/>
    </location>
</feature>
<dbReference type="SUPFAM" id="SSF58104">
    <property type="entry name" value="Methyl-accepting chemotaxis protein (MCP) signaling domain"/>
    <property type="match status" value="1"/>
</dbReference>
<evidence type="ECO:0000259" key="9">
    <source>
        <dbReference type="PROSITE" id="PS50885"/>
    </source>
</evidence>
<feature type="transmembrane region" description="Helical" evidence="7">
    <location>
        <begin position="125"/>
        <end position="141"/>
    </location>
</feature>